<gene>
    <name evidence="2" type="ORF">TWF481_003650</name>
</gene>
<comment type="caution">
    <text evidence="2">The sequence shown here is derived from an EMBL/GenBank/DDBJ whole genome shotgun (WGS) entry which is preliminary data.</text>
</comment>
<feature type="chain" id="PRO_5043328790" evidence="1">
    <location>
        <begin position="17"/>
        <end position="123"/>
    </location>
</feature>
<organism evidence="2 3">
    <name type="scientific">Arthrobotrys musiformis</name>
    <dbReference type="NCBI Taxonomy" id="47236"/>
    <lineage>
        <taxon>Eukaryota</taxon>
        <taxon>Fungi</taxon>
        <taxon>Dikarya</taxon>
        <taxon>Ascomycota</taxon>
        <taxon>Pezizomycotina</taxon>
        <taxon>Orbiliomycetes</taxon>
        <taxon>Orbiliales</taxon>
        <taxon>Orbiliaceae</taxon>
        <taxon>Arthrobotrys</taxon>
    </lineage>
</organism>
<feature type="signal peptide" evidence="1">
    <location>
        <begin position="1"/>
        <end position="16"/>
    </location>
</feature>
<sequence length="123" mass="12955">MKASFILALFVAAAAAAPASDAADASKPPPAGLKRCGKKIGRYCRSGEVCVGERNIKGGVGLCVSGAFENQCANFLGSVCRGNDFCIEDPRNLVDCKPGMMDCGNGLCVRSDWAKYLDLKYPN</sequence>
<proteinExistence type="predicted"/>
<name>A0AAV9WHC4_9PEZI</name>
<protein>
    <submittedName>
        <fullName evidence="2">Uncharacterized protein</fullName>
    </submittedName>
</protein>
<evidence type="ECO:0000256" key="1">
    <source>
        <dbReference type="SAM" id="SignalP"/>
    </source>
</evidence>
<keyword evidence="3" id="KW-1185">Reference proteome</keyword>
<dbReference type="AlphaFoldDB" id="A0AAV9WHC4"/>
<reference evidence="2 3" key="1">
    <citation type="submission" date="2023-08" db="EMBL/GenBank/DDBJ databases">
        <authorList>
            <person name="Palmer J.M."/>
        </authorList>
    </citation>
    <scope>NUCLEOTIDE SEQUENCE [LARGE SCALE GENOMIC DNA]</scope>
    <source>
        <strain evidence="2 3">TWF481</strain>
    </source>
</reference>
<accession>A0AAV9WHC4</accession>
<keyword evidence="1" id="KW-0732">Signal</keyword>
<evidence type="ECO:0000313" key="3">
    <source>
        <dbReference type="Proteomes" id="UP001370758"/>
    </source>
</evidence>
<dbReference type="Proteomes" id="UP001370758">
    <property type="component" value="Unassembled WGS sequence"/>
</dbReference>
<evidence type="ECO:0000313" key="2">
    <source>
        <dbReference type="EMBL" id="KAK6508883.1"/>
    </source>
</evidence>
<dbReference type="EMBL" id="JAVHJL010000002">
    <property type="protein sequence ID" value="KAK6508883.1"/>
    <property type="molecule type" value="Genomic_DNA"/>
</dbReference>